<dbReference type="AlphaFoldDB" id="A0A7X5HVM8"/>
<comment type="caution">
    <text evidence="8">The sequence shown here is derived from an EMBL/GenBank/DDBJ whole genome shotgun (WGS) entry which is preliminary data.</text>
</comment>
<comment type="catalytic activity">
    <reaction evidence="6">
        <text>beta-D-fructose 6-phosphate + diphosphate = beta-D-fructose 1,6-bisphosphate + phosphate + H(+)</text>
        <dbReference type="Rhea" id="RHEA:13613"/>
        <dbReference type="ChEBI" id="CHEBI:15378"/>
        <dbReference type="ChEBI" id="CHEBI:32966"/>
        <dbReference type="ChEBI" id="CHEBI:33019"/>
        <dbReference type="ChEBI" id="CHEBI:43474"/>
        <dbReference type="ChEBI" id="CHEBI:57634"/>
        <dbReference type="EC" id="2.7.1.90"/>
    </reaction>
</comment>
<dbReference type="PIRSF" id="PIRSF036483">
    <property type="entry name" value="PFK_XF0274"/>
    <property type="match status" value="1"/>
</dbReference>
<feature type="binding site" evidence="6">
    <location>
        <begin position="296"/>
        <end position="299"/>
    </location>
    <ligand>
        <name>substrate</name>
    </ligand>
</feature>
<feature type="site" description="Important for catalytic activity and substrate specificity; stabilizes the transition state when the phosphoryl donor is PPi; prevents ATP from binding by mimicking the alpha-phosphate group of ATP" evidence="6">
    <location>
        <position position="110"/>
    </location>
</feature>
<gene>
    <name evidence="6" type="primary">pfp</name>
    <name evidence="8" type="ORF">GXN74_06595</name>
</gene>
<evidence type="ECO:0000256" key="4">
    <source>
        <dbReference type="ARBA" id="ARBA00022777"/>
    </source>
</evidence>
<dbReference type="GO" id="GO:0047334">
    <property type="term" value="F:diphosphate-fructose-6-phosphate 1-phosphotransferase activity"/>
    <property type="evidence" value="ECO:0007669"/>
    <property type="project" value="UniProtKB-EC"/>
</dbReference>
<feature type="binding site" evidence="6">
    <location>
        <position position="109"/>
    </location>
    <ligand>
        <name>Mg(2+)</name>
        <dbReference type="ChEBI" id="CHEBI:18420"/>
        <note>catalytic</note>
    </ligand>
</feature>
<keyword evidence="4 6" id="KW-0418">Kinase</keyword>
<evidence type="ECO:0000256" key="5">
    <source>
        <dbReference type="ARBA" id="ARBA00022842"/>
    </source>
</evidence>
<evidence type="ECO:0000259" key="7">
    <source>
        <dbReference type="Pfam" id="PF00365"/>
    </source>
</evidence>
<comment type="activity regulation">
    <text evidence="6">Non-allosteric.</text>
</comment>
<dbReference type="PRINTS" id="PR00476">
    <property type="entry name" value="PHFRCTKINASE"/>
</dbReference>
<dbReference type="PANTHER" id="PTHR45770">
    <property type="entry name" value="ATP-DEPENDENT 6-PHOSPHOFRUCTOKINASE 1"/>
    <property type="match status" value="1"/>
</dbReference>
<dbReference type="Pfam" id="PF00365">
    <property type="entry name" value="PFK"/>
    <property type="match status" value="1"/>
</dbReference>
<comment type="subcellular location">
    <subcellularLocation>
        <location evidence="6">Cytoplasm</location>
    </subcellularLocation>
</comment>
<evidence type="ECO:0000313" key="8">
    <source>
        <dbReference type="EMBL" id="NDL67408.1"/>
    </source>
</evidence>
<dbReference type="Gene3D" id="3.40.50.450">
    <property type="match status" value="1"/>
</dbReference>
<comment type="function">
    <text evidence="6">Catalyzes the phosphorylation of D-fructose 6-phosphate, the first committing step of glycolysis. Uses inorganic phosphate (PPi) as phosphoryl donor instead of ATP like common ATP-dependent phosphofructokinases (ATP-PFKs), which renders the reaction reversible, and can thus function both in glycolysis and gluconeogenesis. Consistently, PPi-PFK can replace the enzymes of both the forward (ATP-PFK) and reverse (fructose-bisphosphatase (FBPase)) reactions.</text>
</comment>
<comment type="cofactor">
    <cofactor evidence="1 6">
        <name>Mg(2+)</name>
        <dbReference type="ChEBI" id="CHEBI:18420"/>
    </cofactor>
</comment>
<evidence type="ECO:0000313" key="9">
    <source>
        <dbReference type="Proteomes" id="UP000461585"/>
    </source>
</evidence>
<organism evidence="8 9">
    <name type="scientific">Anaerotalea alkaliphila</name>
    <dbReference type="NCBI Taxonomy" id="2662126"/>
    <lineage>
        <taxon>Bacteria</taxon>
        <taxon>Bacillati</taxon>
        <taxon>Bacillota</taxon>
        <taxon>Clostridia</taxon>
        <taxon>Eubacteriales</taxon>
        <taxon>Anaerotalea</taxon>
    </lineage>
</organism>
<dbReference type="InterPro" id="IPR022953">
    <property type="entry name" value="ATP_PFK"/>
</dbReference>
<dbReference type="Gene3D" id="3.40.50.460">
    <property type="entry name" value="Phosphofructokinase domain"/>
    <property type="match status" value="1"/>
</dbReference>
<keyword evidence="6" id="KW-0963">Cytoplasm</keyword>
<dbReference type="SUPFAM" id="SSF53784">
    <property type="entry name" value="Phosphofructokinase"/>
    <property type="match status" value="1"/>
</dbReference>
<feature type="site" description="Important for catalytic activity; stabilizes the transition state when the phosphoryl donor is PPi" evidence="6">
    <location>
        <position position="136"/>
    </location>
</feature>
<evidence type="ECO:0000256" key="6">
    <source>
        <dbReference type="HAMAP-Rule" id="MF_01978"/>
    </source>
</evidence>
<dbReference type="GO" id="GO:0046872">
    <property type="term" value="F:metal ion binding"/>
    <property type="evidence" value="ECO:0007669"/>
    <property type="project" value="UniProtKB-KW"/>
</dbReference>
<dbReference type="InterPro" id="IPR011404">
    <property type="entry name" value="PPi-PFK"/>
</dbReference>
<dbReference type="GO" id="GO:0003872">
    <property type="term" value="F:6-phosphofructokinase activity"/>
    <property type="evidence" value="ECO:0007669"/>
    <property type="project" value="UniProtKB-UniRule"/>
</dbReference>
<protein>
    <recommendedName>
        <fullName evidence="6">Pyrophosphate--fructose 6-phosphate 1-phosphotransferase</fullName>
        <ecNumber evidence="6">2.7.1.90</ecNumber>
    </recommendedName>
    <alternativeName>
        <fullName evidence="6">6-phosphofructokinase, pyrophosphate dependent</fullName>
    </alternativeName>
    <alternativeName>
        <fullName evidence="6">PPi-dependent phosphofructokinase</fullName>
        <shortName evidence="6">PPi-PFK</shortName>
    </alternativeName>
    <alternativeName>
        <fullName evidence="6">Pyrophosphate-dependent 6-phosphofructose-1-kinase</fullName>
    </alternativeName>
</protein>
<dbReference type="EC" id="2.7.1.90" evidence="6"/>
<dbReference type="GO" id="GO:0005737">
    <property type="term" value="C:cytoplasm"/>
    <property type="evidence" value="ECO:0007669"/>
    <property type="project" value="UniProtKB-SubCell"/>
</dbReference>
<evidence type="ECO:0000256" key="2">
    <source>
        <dbReference type="ARBA" id="ARBA00022679"/>
    </source>
</evidence>
<feature type="binding site" evidence="6">
    <location>
        <position position="14"/>
    </location>
    <ligand>
        <name>diphosphate</name>
        <dbReference type="ChEBI" id="CHEBI:33019"/>
    </ligand>
</feature>
<evidence type="ECO:0000256" key="1">
    <source>
        <dbReference type="ARBA" id="ARBA00001946"/>
    </source>
</evidence>
<comment type="pathway">
    <text evidence="6">Carbohydrate degradation; glycolysis; D-glyceraldehyde 3-phosphate and glycerone phosphate from D-glucose: step 3/4.</text>
</comment>
<keyword evidence="6" id="KW-0324">Glycolysis</keyword>
<feature type="active site" description="Proton acceptor" evidence="6">
    <location>
        <position position="139"/>
    </location>
</feature>
<keyword evidence="9" id="KW-1185">Reference proteome</keyword>
<dbReference type="Proteomes" id="UP000461585">
    <property type="component" value="Unassembled WGS sequence"/>
</dbReference>
<dbReference type="GO" id="GO:0006002">
    <property type="term" value="P:fructose 6-phosphate metabolic process"/>
    <property type="evidence" value="ECO:0007669"/>
    <property type="project" value="InterPro"/>
</dbReference>
<sequence>MQLTGKVVIAQGGGPTAVINQSMVGAVLESRKFPQITRVYGAINGVEGIVNEQFMDLSQETTNNLEKVAATPASGLLSTRVKPDEKYCEEIFKVMKAHDVRYFFYIGGNDSSDTVRIVNDYAKASHYDFRAIHIPKTIDNDLMLNDHTPGYGSAARYVSEAFIGINQDTRALPGVYIAVIMGRHAGFLTAAASMAKKYEDDGPHLIYVPERPFIVDDFLADVKEQYEKHGRCVIAVSEGIEDENHVSIAAKLSKNVEVDAHGNIQLSGSGALGDMLSNLIKERLGIGRVRADTLGYAQRNFIGSISNVDQIEAREVGEKAAQYALLYNRDGSVVMDRVGDYAVDYRLVDIAEIAGKTKTMPAEFLNARGNNVTDAFKNYLRPLLGTNYPTAHRLRAPMVEKILKK</sequence>
<keyword evidence="3 6" id="KW-0479">Metal-binding</keyword>
<feature type="binding site" evidence="6">
    <location>
        <position position="238"/>
    </location>
    <ligand>
        <name>substrate</name>
    </ligand>
</feature>
<dbReference type="InterPro" id="IPR035966">
    <property type="entry name" value="PKF_sf"/>
</dbReference>
<proteinExistence type="inferred from homology"/>
<name>A0A7X5HVM8_9FIRM</name>
<dbReference type="RefSeq" id="WP_162370133.1">
    <property type="nucleotide sequence ID" value="NZ_JAAEEH010000014.1"/>
</dbReference>
<dbReference type="InterPro" id="IPR050929">
    <property type="entry name" value="PFKA"/>
</dbReference>
<feature type="binding site" evidence="6">
    <location>
        <begin position="181"/>
        <end position="183"/>
    </location>
    <ligand>
        <name>substrate</name>
    </ligand>
</feature>
<keyword evidence="2 6" id="KW-0808">Transferase</keyword>
<feature type="domain" description="Phosphofructokinase" evidence="7">
    <location>
        <begin position="6"/>
        <end position="322"/>
    </location>
</feature>
<keyword evidence="5 6" id="KW-0460">Magnesium</keyword>
<dbReference type="NCBIfam" id="NF010675">
    <property type="entry name" value="PRK14072.1"/>
    <property type="match status" value="1"/>
</dbReference>
<comment type="similarity">
    <text evidence="6">Belongs to the phosphofructokinase type A (PFKA) family. PPi-dependent PFK group II subfamily. Clade 'B2' sub-subfamily.</text>
</comment>
<dbReference type="InterPro" id="IPR000023">
    <property type="entry name" value="Phosphofructokinase_dom"/>
</dbReference>
<feature type="binding site" evidence="6">
    <location>
        <begin position="137"/>
        <end position="139"/>
    </location>
    <ligand>
        <name>substrate</name>
    </ligand>
</feature>
<evidence type="ECO:0000256" key="3">
    <source>
        <dbReference type="ARBA" id="ARBA00022723"/>
    </source>
</evidence>
<dbReference type="EMBL" id="JAAEEH010000014">
    <property type="protein sequence ID" value="NDL67408.1"/>
    <property type="molecule type" value="Genomic_DNA"/>
</dbReference>
<dbReference type="HAMAP" id="MF_01978">
    <property type="entry name" value="Phosphofructokinase_II_B2"/>
    <property type="match status" value="1"/>
</dbReference>
<reference evidence="8 9" key="1">
    <citation type="submission" date="2020-01" db="EMBL/GenBank/DDBJ databases">
        <title>Anaeroalcalibacter tamaniensis gen. nov., sp. nov., moderately halophilic strictly anaerobic fermenter bacterium from mud volcano of Taman peninsula.</title>
        <authorList>
            <person name="Frolova A."/>
            <person name="Merkel A.Y."/>
            <person name="Slobodkin A.I."/>
        </authorList>
    </citation>
    <scope>NUCLEOTIDE SEQUENCE [LARGE SCALE GENOMIC DNA]</scope>
    <source>
        <strain evidence="8 9">F-3ap</strain>
    </source>
</reference>
<comment type="subunit">
    <text evidence="6">Homodimer.</text>
</comment>
<dbReference type="UniPathway" id="UPA00109">
    <property type="reaction ID" value="UER00182"/>
</dbReference>
<accession>A0A7X5HVM8</accession>